<dbReference type="Gramene" id="OE9A103962T1">
    <property type="protein sequence ID" value="OE9A103962C1"/>
    <property type="gene ID" value="OE9A103962"/>
</dbReference>
<dbReference type="OrthoDB" id="1686289at2759"/>
<accession>A0A8S0QMH2</accession>
<comment type="caution">
    <text evidence="1">The sequence shown here is derived from an EMBL/GenBank/DDBJ whole genome shotgun (WGS) entry which is preliminary data.</text>
</comment>
<dbReference type="AlphaFoldDB" id="A0A8S0QMH2"/>
<name>A0A8S0QMH2_OLEEU</name>
<evidence type="ECO:0000313" key="1">
    <source>
        <dbReference type="EMBL" id="CAA2970425.1"/>
    </source>
</evidence>
<evidence type="ECO:0000313" key="2">
    <source>
        <dbReference type="Proteomes" id="UP000594638"/>
    </source>
</evidence>
<sequence length="145" mass="16386">MEARPMNPSHESTKIVKVLNDLEIIRPESEVWVHADELLVRFQSSNLFILLCPFTAPLPLLRRFYLLSPGTFQALPLFALVKWLFVPKIKLVPEVSNSTIGKNFTDSLLKEEEGINERSIVHKCAKIQSAINEGIFLAAQVALVF</sequence>
<keyword evidence="2" id="KW-1185">Reference proteome</keyword>
<reference evidence="1 2" key="1">
    <citation type="submission" date="2019-12" db="EMBL/GenBank/DDBJ databases">
        <authorList>
            <person name="Alioto T."/>
            <person name="Alioto T."/>
            <person name="Gomez Garrido J."/>
        </authorList>
    </citation>
    <scope>NUCLEOTIDE SEQUENCE [LARGE SCALE GENOMIC DNA]</scope>
</reference>
<gene>
    <name evidence="1" type="ORF">OLEA9_A103962</name>
</gene>
<dbReference type="Proteomes" id="UP000594638">
    <property type="component" value="Unassembled WGS sequence"/>
</dbReference>
<organism evidence="1 2">
    <name type="scientific">Olea europaea subsp. europaea</name>
    <dbReference type="NCBI Taxonomy" id="158383"/>
    <lineage>
        <taxon>Eukaryota</taxon>
        <taxon>Viridiplantae</taxon>
        <taxon>Streptophyta</taxon>
        <taxon>Embryophyta</taxon>
        <taxon>Tracheophyta</taxon>
        <taxon>Spermatophyta</taxon>
        <taxon>Magnoliopsida</taxon>
        <taxon>eudicotyledons</taxon>
        <taxon>Gunneridae</taxon>
        <taxon>Pentapetalae</taxon>
        <taxon>asterids</taxon>
        <taxon>lamiids</taxon>
        <taxon>Lamiales</taxon>
        <taxon>Oleaceae</taxon>
        <taxon>Oleeae</taxon>
        <taxon>Olea</taxon>
    </lineage>
</organism>
<proteinExistence type="predicted"/>
<protein>
    <submittedName>
        <fullName evidence="1">Pyrophosphate-energized vacuolar membrane proton pump-like</fullName>
    </submittedName>
</protein>
<dbReference type="EMBL" id="CACTIH010001973">
    <property type="protein sequence ID" value="CAA2970425.1"/>
    <property type="molecule type" value="Genomic_DNA"/>
</dbReference>